<organism evidence="2 3">
    <name type="scientific">Actinidia rufa</name>
    <dbReference type="NCBI Taxonomy" id="165716"/>
    <lineage>
        <taxon>Eukaryota</taxon>
        <taxon>Viridiplantae</taxon>
        <taxon>Streptophyta</taxon>
        <taxon>Embryophyta</taxon>
        <taxon>Tracheophyta</taxon>
        <taxon>Spermatophyta</taxon>
        <taxon>Magnoliopsida</taxon>
        <taxon>eudicotyledons</taxon>
        <taxon>Gunneridae</taxon>
        <taxon>Pentapetalae</taxon>
        <taxon>asterids</taxon>
        <taxon>Ericales</taxon>
        <taxon>Actinidiaceae</taxon>
        <taxon>Actinidia</taxon>
    </lineage>
</organism>
<dbReference type="EMBL" id="BJWL01000025">
    <property type="protein sequence ID" value="GFZ15906.1"/>
    <property type="molecule type" value="Genomic_DNA"/>
</dbReference>
<accession>A0A7J0GYM5</accession>
<evidence type="ECO:0000313" key="2">
    <source>
        <dbReference type="EMBL" id="GFZ15906.1"/>
    </source>
</evidence>
<proteinExistence type="predicted"/>
<reference evidence="2 3" key="1">
    <citation type="submission" date="2019-07" db="EMBL/GenBank/DDBJ databases">
        <title>De Novo Assembly of kiwifruit Actinidia rufa.</title>
        <authorList>
            <person name="Sugita-Konishi S."/>
            <person name="Sato K."/>
            <person name="Mori E."/>
            <person name="Abe Y."/>
            <person name="Kisaki G."/>
            <person name="Hamano K."/>
            <person name="Suezawa K."/>
            <person name="Otani M."/>
            <person name="Fukuda T."/>
            <person name="Manabe T."/>
            <person name="Gomi K."/>
            <person name="Tabuchi M."/>
            <person name="Akimitsu K."/>
            <person name="Kataoka I."/>
        </authorList>
    </citation>
    <scope>NUCLEOTIDE SEQUENCE [LARGE SCALE GENOMIC DNA]</scope>
    <source>
        <strain evidence="3">cv. Fuchu</strain>
    </source>
</reference>
<protein>
    <submittedName>
        <fullName evidence="2">Uncharacterized protein</fullName>
    </submittedName>
</protein>
<dbReference type="AlphaFoldDB" id="A0A7J0GYM5"/>
<feature type="transmembrane region" description="Helical" evidence="1">
    <location>
        <begin position="58"/>
        <end position="81"/>
    </location>
</feature>
<keyword evidence="3" id="KW-1185">Reference proteome</keyword>
<keyword evidence="1" id="KW-1133">Transmembrane helix</keyword>
<feature type="transmembrane region" description="Helical" evidence="1">
    <location>
        <begin position="101"/>
        <end position="120"/>
    </location>
</feature>
<evidence type="ECO:0000313" key="3">
    <source>
        <dbReference type="Proteomes" id="UP000585474"/>
    </source>
</evidence>
<keyword evidence="1" id="KW-0472">Membrane</keyword>
<dbReference type="Proteomes" id="UP000585474">
    <property type="component" value="Unassembled WGS sequence"/>
</dbReference>
<evidence type="ECO:0000256" key="1">
    <source>
        <dbReference type="SAM" id="Phobius"/>
    </source>
</evidence>
<gene>
    <name evidence="2" type="ORF">Acr_25g0003150</name>
</gene>
<keyword evidence="1" id="KW-0812">Transmembrane</keyword>
<sequence length="193" mass="20748">MGKTSPERASPPPGILQDRVIGPKSTLGLAEDPSPGIATCVATLLAVQLSVDLDLDGAFFFFLGGGIGPFFLASAAFLPFFMDEMSGTSSQGRFSPSTTPFAAKVVPLTIWASFFMSIFFEISGKGKPNHLEKGHLEKGHLGKCGTHPRHPQRELHRLASLSLALSPSLDTIFLESRAKLLRKDLELKMPLIG</sequence>
<comment type="caution">
    <text evidence="2">The sequence shown here is derived from an EMBL/GenBank/DDBJ whole genome shotgun (WGS) entry which is preliminary data.</text>
</comment>
<name>A0A7J0GYM5_9ERIC</name>